<sequence>MAMNDVFNTLLECESSNPEFARVHAAESERIGAIDAIINTHETGHQSP</sequence>
<accession>A0A7G8LHX8</accession>
<dbReference type="KEGG" id="vg:63210783"/>
<dbReference type="EMBL" id="MT658803">
    <property type="protein sequence ID" value="QNJ56850.1"/>
    <property type="molecule type" value="Genomic_DNA"/>
</dbReference>
<name>A0A7G8LHX8_9CAUD</name>
<evidence type="ECO:0000313" key="1">
    <source>
        <dbReference type="EMBL" id="QNJ56850.1"/>
    </source>
</evidence>
<dbReference type="RefSeq" id="YP_010014101.1">
    <property type="nucleotide sequence ID" value="NC_053516.1"/>
</dbReference>
<organism evidence="1 2">
    <name type="scientific">Mycobacterium phage Reindeer</name>
    <dbReference type="NCBI Taxonomy" id="2762283"/>
    <lineage>
        <taxon>Viruses</taxon>
        <taxon>Duplodnaviria</taxon>
        <taxon>Heunggongvirae</taxon>
        <taxon>Uroviricota</taxon>
        <taxon>Caudoviricetes</taxon>
        <taxon>Vilmaviridae</taxon>
        <taxon>Mclasvirinae</taxon>
        <taxon>Bongovirus</taxon>
        <taxon>Bongovirus reindeer</taxon>
    </lineage>
</organism>
<gene>
    <name evidence="1" type="primary">40</name>
    <name evidence="1" type="ORF">SEA_REINDEER_40</name>
</gene>
<evidence type="ECO:0000313" key="2">
    <source>
        <dbReference type="Proteomes" id="UP000515841"/>
    </source>
</evidence>
<proteinExistence type="predicted"/>
<keyword evidence="2" id="KW-1185">Reference proteome</keyword>
<reference evidence="1 2" key="1">
    <citation type="submission" date="2020-06" db="EMBL/GenBank/DDBJ databases">
        <authorList>
            <person name="Spencer C.E."/>
            <person name="Frederick G.D."/>
            <person name="Baliraine F.N."/>
            <person name="Favela G."/>
            <person name="Farmer V."/>
            <person name="Galindo A."/>
            <person name="Garlena R.A."/>
            <person name="Russell D.A."/>
            <person name="Pope W.H."/>
            <person name="Jacobs-Sera D."/>
            <person name="Hatfull G.F."/>
        </authorList>
    </citation>
    <scope>NUCLEOTIDE SEQUENCE [LARGE SCALE GENOMIC DNA]</scope>
</reference>
<dbReference type="Proteomes" id="UP000515841">
    <property type="component" value="Segment"/>
</dbReference>
<protein>
    <submittedName>
        <fullName evidence="1">Uncharacterized protein</fullName>
    </submittedName>
</protein>
<dbReference type="GeneID" id="63210783"/>